<dbReference type="Gene3D" id="3.40.50.150">
    <property type="entry name" value="Vaccinia Virus protein VP39"/>
    <property type="match status" value="1"/>
</dbReference>
<protein>
    <submittedName>
        <fullName evidence="1">Class I SAM-dependent methyltransferase</fullName>
        <ecNumber evidence="1">2.1.1.-</ecNumber>
    </submittedName>
</protein>
<dbReference type="Pfam" id="PF13578">
    <property type="entry name" value="Methyltransf_24"/>
    <property type="match status" value="1"/>
</dbReference>
<dbReference type="GO" id="GO:0008168">
    <property type="term" value="F:methyltransferase activity"/>
    <property type="evidence" value="ECO:0007669"/>
    <property type="project" value="UniProtKB-KW"/>
</dbReference>
<dbReference type="RefSeq" id="WP_344557604.1">
    <property type="nucleotide sequence ID" value="NZ_BAAATG010000010.1"/>
</dbReference>
<comment type="caution">
    <text evidence="1">The sequence shown here is derived from an EMBL/GenBank/DDBJ whole genome shotgun (WGS) entry which is preliminary data.</text>
</comment>
<evidence type="ECO:0000313" key="1">
    <source>
        <dbReference type="EMBL" id="MFC5240652.1"/>
    </source>
</evidence>
<keyword evidence="1" id="KW-0489">Methyltransferase</keyword>
<name>A0ABW0DP77_9ACTN</name>
<dbReference type="InterPro" id="IPR029063">
    <property type="entry name" value="SAM-dependent_MTases_sf"/>
</dbReference>
<gene>
    <name evidence="1" type="ORF">ACFPWV_12130</name>
</gene>
<keyword evidence="2" id="KW-1185">Reference proteome</keyword>
<dbReference type="EC" id="2.1.1.-" evidence="1"/>
<dbReference type="Proteomes" id="UP001596035">
    <property type="component" value="Unassembled WGS sequence"/>
</dbReference>
<proteinExistence type="predicted"/>
<keyword evidence="1" id="KW-0808">Transferase</keyword>
<dbReference type="SUPFAM" id="SSF53335">
    <property type="entry name" value="S-adenosyl-L-methionine-dependent methyltransferases"/>
    <property type="match status" value="1"/>
</dbReference>
<organism evidence="1 2">
    <name type="scientific">Streptomyces atrovirens</name>
    <dbReference type="NCBI Taxonomy" id="285556"/>
    <lineage>
        <taxon>Bacteria</taxon>
        <taxon>Bacillati</taxon>
        <taxon>Actinomycetota</taxon>
        <taxon>Actinomycetes</taxon>
        <taxon>Kitasatosporales</taxon>
        <taxon>Streptomycetaceae</taxon>
        <taxon>Streptomyces</taxon>
    </lineage>
</organism>
<dbReference type="GO" id="GO:0032259">
    <property type="term" value="P:methylation"/>
    <property type="evidence" value="ECO:0007669"/>
    <property type="project" value="UniProtKB-KW"/>
</dbReference>
<dbReference type="EMBL" id="JBHSKN010000011">
    <property type="protein sequence ID" value="MFC5240652.1"/>
    <property type="molecule type" value="Genomic_DNA"/>
</dbReference>
<sequence>MNSRSMLRSSVSRRLLRPVADLIDQRIERQVRSAARRPDGQGAPAAAPDIERLVRDVEQLRRRQLTFELLLGPRGRGISRMVADAPLERLYAQVADLAGDRDAAVRNVTAAFRLLVALESLGVGRIAGGTMNICGKLGTIPLLDPPNDEILEIGTLYGMFSAGLVRMMERDGRSPSLTIVDPFAGVQLQPGTDQRPDPTGAPVDEQAVRTNLGLAGPAGAAARIQRGFSEDPETRAAVSDRRYGVIVVDGDHSAQGVAQDLQWAEEIAAPGGVVVLDDYGDPHWPGIKEALDDHLKGETRFTYLGKAAHSAYLRAS</sequence>
<reference evidence="2" key="1">
    <citation type="journal article" date="2019" name="Int. J. Syst. Evol. Microbiol.">
        <title>The Global Catalogue of Microorganisms (GCM) 10K type strain sequencing project: providing services to taxonomists for standard genome sequencing and annotation.</title>
        <authorList>
            <consortium name="The Broad Institute Genomics Platform"/>
            <consortium name="The Broad Institute Genome Sequencing Center for Infectious Disease"/>
            <person name="Wu L."/>
            <person name="Ma J."/>
        </authorList>
    </citation>
    <scope>NUCLEOTIDE SEQUENCE [LARGE SCALE GENOMIC DNA]</scope>
    <source>
        <strain evidence="2">CGMCC 4.7131</strain>
    </source>
</reference>
<accession>A0ABW0DP77</accession>
<evidence type="ECO:0000313" key="2">
    <source>
        <dbReference type="Proteomes" id="UP001596035"/>
    </source>
</evidence>